<protein>
    <submittedName>
        <fullName evidence="2">Uncharacterized protein</fullName>
    </submittedName>
</protein>
<gene>
    <name evidence="2" type="ORF">M9458_029518</name>
</gene>
<evidence type="ECO:0000313" key="3">
    <source>
        <dbReference type="Proteomes" id="UP001529510"/>
    </source>
</evidence>
<sequence>SAHGGDTGPLGGRGPHSKTKKQCLIKSFQNKEFPCPYVSWPDQLGQLCFSRQQSQDP</sequence>
<dbReference type="AlphaFoldDB" id="A0ABD0PHN6"/>
<feature type="non-terminal residue" evidence="2">
    <location>
        <position position="57"/>
    </location>
</feature>
<accession>A0ABD0PHN6</accession>
<feature type="non-terminal residue" evidence="2">
    <location>
        <position position="1"/>
    </location>
</feature>
<evidence type="ECO:0000256" key="1">
    <source>
        <dbReference type="SAM" id="MobiDB-lite"/>
    </source>
</evidence>
<keyword evidence="3" id="KW-1185">Reference proteome</keyword>
<comment type="caution">
    <text evidence="2">The sequence shown here is derived from an EMBL/GenBank/DDBJ whole genome shotgun (WGS) entry which is preliminary data.</text>
</comment>
<feature type="region of interest" description="Disordered" evidence="1">
    <location>
        <begin position="1"/>
        <end position="21"/>
    </location>
</feature>
<evidence type="ECO:0000313" key="2">
    <source>
        <dbReference type="EMBL" id="KAL0173550.1"/>
    </source>
</evidence>
<dbReference type="Proteomes" id="UP001529510">
    <property type="component" value="Unassembled WGS sequence"/>
</dbReference>
<reference evidence="2 3" key="1">
    <citation type="submission" date="2024-05" db="EMBL/GenBank/DDBJ databases">
        <title>Genome sequencing and assembly of Indian major carp, Cirrhinus mrigala (Hamilton, 1822).</title>
        <authorList>
            <person name="Mohindra V."/>
            <person name="Chowdhury L.M."/>
            <person name="Lal K."/>
            <person name="Jena J.K."/>
        </authorList>
    </citation>
    <scope>NUCLEOTIDE SEQUENCE [LARGE SCALE GENOMIC DNA]</scope>
    <source>
        <strain evidence="2">CM1030</strain>
        <tissue evidence="2">Blood</tissue>
    </source>
</reference>
<proteinExistence type="predicted"/>
<organism evidence="2 3">
    <name type="scientific">Cirrhinus mrigala</name>
    <name type="common">Mrigala</name>
    <dbReference type="NCBI Taxonomy" id="683832"/>
    <lineage>
        <taxon>Eukaryota</taxon>
        <taxon>Metazoa</taxon>
        <taxon>Chordata</taxon>
        <taxon>Craniata</taxon>
        <taxon>Vertebrata</taxon>
        <taxon>Euteleostomi</taxon>
        <taxon>Actinopterygii</taxon>
        <taxon>Neopterygii</taxon>
        <taxon>Teleostei</taxon>
        <taxon>Ostariophysi</taxon>
        <taxon>Cypriniformes</taxon>
        <taxon>Cyprinidae</taxon>
        <taxon>Labeoninae</taxon>
        <taxon>Labeonini</taxon>
        <taxon>Cirrhinus</taxon>
    </lineage>
</organism>
<name>A0ABD0PHN6_CIRMR</name>
<dbReference type="EMBL" id="JAMKFB020000015">
    <property type="protein sequence ID" value="KAL0173550.1"/>
    <property type="molecule type" value="Genomic_DNA"/>
</dbReference>
<feature type="compositionally biased region" description="Gly residues" evidence="1">
    <location>
        <begin position="1"/>
        <end position="14"/>
    </location>
</feature>